<sequence>MIQNFHPYPESLLNKARALKDEHVMITGAHGFIGAQLLNLLSVAHVPCVGLSSGKTTSNVRVNSFGRKNLVVCDLDQPASVARSFHGVTMIVHTATYGAYSWQVESGEIFKQVQQLETLLSEARKNGIKAFIHTGTSSEYGQNCNYAKEDQTPHANSLYSLAKIQCHNLISYYGKTLNVPAMTLRLFSIYGPGEHPRKLIPHICSSILENHPLTLSDPETSRDFVHIYDALEMILDGLLGIQPQDYGEAYNVCTGEQTSLKNVADILAKEFDFKNLRWSSGVAKSWDLKTWVGSTEKTFKRFGWQAKISFAAGLKQTLEYYQEHRFLLNNEFFLPRKKISVIAPCYMDLQSIPILFERLRVVFENLKYDFEFIVIDDVSPDGAYESLKEHALKDARWVLAKHTRNFGSQSIFMHGLDIATGDAVVLMDGDLQDPPELIPQFIEKWEQGFDLCLGKRVSREEGFWFSFKCKAFYRLWNIVSRIDIPLDCGDFGLISRAAAKQIVSFRTKIKLWRTLRAFPAYKTALVPYRRPNRAFGFSTNSNRKLIMWSLKFLFSTPNFIAFFYLLGGLAGFLFFEDSLFFVIPYIFLGLALLVALVNLLYLKNFQYPEYTTEELIQKQILVRFPAGEHDLGQR</sequence>
<feature type="domain" description="Glycosyltransferase 2-like" evidence="3">
    <location>
        <begin position="340"/>
        <end position="502"/>
    </location>
</feature>
<proteinExistence type="inferred from homology"/>
<dbReference type="OrthoDB" id="5297471at2"/>
<keyword evidence="2" id="KW-0812">Transmembrane</keyword>
<dbReference type="Gene3D" id="3.90.550.10">
    <property type="entry name" value="Spore Coat Polysaccharide Biosynthesis Protein SpsA, Chain A"/>
    <property type="match status" value="1"/>
</dbReference>
<comment type="caution">
    <text evidence="5">The sequence shown here is derived from an EMBL/GenBank/DDBJ whole genome shotgun (WGS) entry which is preliminary data.</text>
</comment>
<dbReference type="SUPFAM" id="SSF51735">
    <property type="entry name" value="NAD(P)-binding Rossmann-fold domains"/>
    <property type="match status" value="1"/>
</dbReference>
<dbReference type="AlphaFoldDB" id="A0A150WHE1"/>
<evidence type="ECO:0008006" key="7">
    <source>
        <dbReference type="Google" id="ProtNLM"/>
    </source>
</evidence>
<dbReference type="Pfam" id="PF01370">
    <property type="entry name" value="Epimerase"/>
    <property type="match status" value="1"/>
</dbReference>
<dbReference type="PANTHER" id="PTHR43000">
    <property type="entry name" value="DTDP-D-GLUCOSE 4,6-DEHYDRATASE-RELATED"/>
    <property type="match status" value="1"/>
</dbReference>
<dbReference type="InterPro" id="IPR029044">
    <property type="entry name" value="Nucleotide-diphossugar_trans"/>
</dbReference>
<evidence type="ECO:0000259" key="3">
    <source>
        <dbReference type="Pfam" id="PF00535"/>
    </source>
</evidence>
<dbReference type="Proteomes" id="UP000075320">
    <property type="component" value="Unassembled WGS sequence"/>
</dbReference>
<dbReference type="InterPro" id="IPR001509">
    <property type="entry name" value="Epimerase_deHydtase"/>
</dbReference>
<keyword evidence="2" id="KW-0472">Membrane</keyword>
<feature type="transmembrane region" description="Helical" evidence="2">
    <location>
        <begin position="552"/>
        <end position="575"/>
    </location>
</feature>
<gene>
    <name evidence="5" type="ORF">AZI86_15245</name>
</gene>
<evidence type="ECO:0000259" key="4">
    <source>
        <dbReference type="Pfam" id="PF01370"/>
    </source>
</evidence>
<evidence type="ECO:0000256" key="1">
    <source>
        <dbReference type="ARBA" id="ARBA00007637"/>
    </source>
</evidence>
<reference evidence="5 6" key="1">
    <citation type="submission" date="2016-03" db="EMBL/GenBank/DDBJ databases">
        <authorList>
            <person name="Ploux O."/>
        </authorList>
    </citation>
    <scope>NUCLEOTIDE SEQUENCE [LARGE SCALE GENOMIC DNA]</scope>
    <source>
        <strain evidence="5 6">R0</strain>
    </source>
</reference>
<comment type="similarity">
    <text evidence="1">Belongs to the NAD(P)-dependent epimerase/dehydratase family.</text>
</comment>
<name>A0A150WHE1_BDEBC</name>
<dbReference type="Pfam" id="PF00535">
    <property type="entry name" value="Glycos_transf_2"/>
    <property type="match status" value="1"/>
</dbReference>
<dbReference type="InterPro" id="IPR036291">
    <property type="entry name" value="NAD(P)-bd_dom_sf"/>
</dbReference>
<dbReference type="SUPFAM" id="SSF53448">
    <property type="entry name" value="Nucleotide-diphospho-sugar transferases"/>
    <property type="match status" value="1"/>
</dbReference>
<dbReference type="InterPro" id="IPR001173">
    <property type="entry name" value="Glyco_trans_2-like"/>
</dbReference>
<evidence type="ECO:0000313" key="6">
    <source>
        <dbReference type="Proteomes" id="UP000075320"/>
    </source>
</evidence>
<protein>
    <recommendedName>
        <fullName evidence="7">Epimerase</fullName>
    </recommendedName>
</protein>
<accession>A0A150WHE1</accession>
<evidence type="ECO:0000256" key="2">
    <source>
        <dbReference type="SAM" id="Phobius"/>
    </source>
</evidence>
<feature type="domain" description="NAD-dependent epimerase/dehydratase" evidence="4">
    <location>
        <begin position="24"/>
        <end position="253"/>
    </location>
</feature>
<dbReference type="EMBL" id="LUKE01000004">
    <property type="protein sequence ID" value="KYG63073.1"/>
    <property type="molecule type" value="Genomic_DNA"/>
</dbReference>
<keyword evidence="2" id="KW-1133">Transmembrane helix</keyword>
<evidence type="ECO:0000313" key="5">
    <source>
        <dbReference type="EMBL" id="KYG63073.1"/>
    </source>
</evidence>
<dbReference type="Gene3D" id="3.40.50.720">
    <property type="entry name" value="NAD(P)-binding Rossmann-like Domain"/>
    <property type="match status" value="1"/>
</dbReference>
<feature type="transmembrane region" description="Helical" evidence="2">
    <location>
        <begin position="581"/>
        <end position="602"/>
    </location>
</feature>
<keyword evidence="6" id="KW-1185">Reference proteome</keyword>
<dbReference type="CDD" id="cd04187">
    <property type="entry name" value="DPM1_like_bac"/>
    <property type="match status" value="1"/>
</dbReference>
<organism evidence="5 6">
    <name type="scientific">Bdellovibrio bacteriovorus</name>
    <dbReference type="NCBI Taxonomy" id="959"/>
    <lineage>
        <taxon>Bacteria</taxon>
        <taxon>Pseudomonadati</taxon>
        <taxon>Bdellovibrionota</taxon>
        <taxon>Bdellovibrionia</taxon>
        <taxon>Bdellovibrionales</taxon>
        <taxon>Pseudobdellovibrionaceae</taxon>
        <taxon>Bdellovibrio</taxon>
    </lineage>
</organism>
<dbReference type="RefSeq" id="WP_061836148.1">
    <property type="nucleotide sequence ID" value="NZ_LUKE01000004.1"/>
</dbReference>